<feature type="compositionally biased region" description="Polar residues" evidence="1">
    <location>
        <begin position="1"/>
        <end position="10"/>
    </location>
</feature>
<keyword evidence="4" id="KW-1185">Reference proteome</keyword>
<dbReference type="PROSITE" id="PS50217">
    <property type="entry name" value="BZIP"/>
    <property type="match status" value="1"/>
</dbReference>
<evidence type="ECO:0000313" key="3">
    <source>
        <dbReference type="EMBL" id="KXN66573.1"/>
    </source>
</evidence>
<feature type="domain" description="BZIP" evidence="2">
    <location>
        <begin position="115"/>
        <end position="166"/>
    </location>
</feature>
<protein>
    <recommendedName>
        <fullName evidence="2">BZIP domain-containing protein</fullName>
    </recommendedName>
</protein>
<dbReference type="GO" id="GO:0003700">
    <property type="term" value="F:DNA-binding transcription factor activity"/>
    <property type="evidence" value="ECO:0007669"/>
    <property type="project" value="InterPro"/>
</dbReference>
<dbReference type="Proteomes" id="UP000070444">
    <property type="component" value="Unassembled WGS sequence"/>
</dbReference>
<evidence type="ECO:0000313" key="4">
    <source>
        <dbReference type="Proteomes" id="UP000070444"/>
    </source>
</evidence>
<dbReference type="Pfam" id="PF00170">
    <property type="entry name" value="bZIP_1"/>
    <property type="match status" value="1"/>
</dbReference>
<evidence type="ECO:0000256" key="1">
    <source>
        <dbReference type="SAM" id="MobiDB-lite"/>
    </source>
</evidence>
<dbReference type="AlphaFoldDB" id="A0A137NUU0"/>
<proteinExistence type="predicted"/>
<dbReference type="SMART" id="SM00338">
    <property type="entry name" value="BRLZ"/>
    <property type="match status" value="1"/>
</dbReference>
<dbReference type="Gene3D" id="1.20.5.170">
    <property type="match status" value="1"/>
</dbReference>
<dbReference type="EMBL" id="KQ964709">
    <property type="protein sequence ID" value="KXN66573.1"/>
    <property type="molecule type" value="Genomic_DNA"/>
</dbReference>
<evidence type="ECO:0000259" key="2">
    <source>
        <dbReference type="PROSITE" id="PS50217"/>
    </source>
</evidence>
<sequence>MNTSFMSNPGNPMIPPTDENRDIFQPFPFESKYRPATSVFQTHSSEFKTVQRPSAFLTHPNLKSILPYTDNTELNFLNSGPSSANSFNKENINENYSSRSILGLSKQESKDTTEEQRAAIKKARNRTAARRSREKKLRFVMSLEQENRQLWIQNSSLITELNGLKDLLLEKRMDK</sequence>
<reference evidence="3 4" key="1">
    <citation type="journal article" date="2015" name="Genome Biol. Evol.">
        <title>Phylogenomic analyses indicate that early fungi evolved digesting cell walls of algal ancestors of land plants.</title>
        <authorList>
            <person name="Chang Y."/>
            <person name="Wang S."/>
            <person name="Sekimoto S."/>
            <person name="Aerts A.L."/>
            <person name="Choi C."/>
            <person name="Clum A."/>
            <person name="LaButti K.M."/>
            <person name="Lindquist E.A."/>
            <person name="Yee Ngan C."/>
            <person name="Ohm R.A."/>
            <person name="Salamov A.A."/>
            <person name="Grigoriev I.V."/>
            <person name="Spatafora J.W."/>
            <person name="Berbee M.L."/>
        </authorList>
    </citation>
    <scope>NUCLEOTIDE SEQUENCE [LARGE SCALE GENOMIC DNA]</scope>
    <source>
        <strain evidence="3 4">NRRL 28638</strain>
    </source>
</reference>
<accession>A0A137NUU0</accession>
<dbReference type="SUPFAM" id="SSF57959">
    <property type="entry name" value="Leucine zipper domain"/>
    <property type="match status" value="1"/>
</dbReference>
<dbReference type="PROSITE" id="PS00036">
    <property type="entry name" value="BZIP_BASIC"/>
    <property type="match status" value="1"/>
</dbReference>
<feature type="region of interest" description="Disordered" evidence="1">
    <location>
        <begin position="1"/>
        <end position="20"/>
    </location>
</feature>
<dbReference type="InterPro" id="IPR004827">
    <property type="entry name" value="bZIP"/>
</dbReference>
<gene>
    <name evidence="3" type="ORF">CONCODRAFT_73594</name>
</gene>
<dbReference type="PRINTS" id="PR00041">
    <property type="entry name" value="LEUZIPPRCREB"/>
</dbReference>
<organism evidence="3 4">
    <name type="scientific">Conidiobolus coronatus (strain ATCC 28846 / CBS 209.66 / NRRL 28638)</name>
    <name type="common">Delacroixia coronata</name>
    <dbReference type="NCBI Taxonomy" id="796925"/>
    <lineage>
        <taxon>Eukaryota</taxon>
        <taxon>Fungi</taxon>
        <taxon>Fungi incertae sedis</taxon>
        <taxon>Zoopagomycota</taxon>
        <taxon>Entomophthoromycotina</taxon>
        <taxon>Entomophthoromycetes</taxon>
        <taxon>Entomophthorales</taxon>
        <taxon>Ancylistaceae</taxon>
        <taxon>Conidiobolus</taxon>
    </lineage>
</organism>
<dbReference type="CDD" id="cd14686">
    <property type="entry name" value="bZIP"/>
    <property type="match status" value="1"/>
</dbReference>
<dbReference type="InterPro" id="IPR046347">
    <property type="entry name" value="bZIP_sf"/>
</dbReference>
<name>A0A137NUU0_CONC2</name>